<accession>A0A4Y9VTA1</accession>
<gene>
    <name evidence="2" type="ORF">C3Y98_03605</name>
</gene>
<dbReference type="Proteomes" id="UP000297706">
    <property type="component" value="Unassembled WGS sequence"/>
</dbReference>
<sequence length="318" mass="36560">MLSRTADHLYWMARYIERAENMARVLDVTYNMSLVPNAAESEAALWLPALEISGNVEAYERDYFNETQQEYTAADVIHYLAMDMNNPSSIYSSLRSARENARAVRVAMTSETWENINSLWLEFGQFFGQDLSQSGLSEFCDWVKARSHLFRGVCFGTMLRDDAFSFVRLGTFIERADNTARLLDVKYHLLLPEQEEVGGAVDYYEWSAVLRSVSAFQAYQKIFSDTIEPWRVAELLVLRRDMPRSLHACFDEITSILEQLSSSRAGECKRMAGELHSKLRFGKMRDIFQRGLHEFLSDFISANNKLGVEVHKTFLSIS</sequence>
<dbReference type="EMBL" id="PQVH01000006">
    <property type="protein sequence ID" value="TFW72206.1"/>
    <property type="molecule type" value="Genomic_DNA"/>
</dbReference>
<dbReference type="PANTHER" id="PTHR34595">
    <property type="entry name" value="BLR5612 PROTEIN"/>
    <property type="match status" value="1"/>
</dbReference>
<dbReference type="PANTHER" id="PTHR34595:SF7">
    <property type="entry name" value="SLL1039 PROTEIN"/>
    <property type="match status" value="1"/>
</dbReference>
<comment type="caution">
    <text evidence="2">The sequence shown here is derived from an EMBL/GenBank/DDBJ whole genome shotgun (WGS) entry which is preliminary data.</text>
</comment>
<dbReference type="OrthoDB" id="9803532at2"/>
<protein>
    <recommendedName>
        <fullName evidence="1">DUF403 domain-containing protein</fullName>
    </recommendedName>
</protein>
<proteinExistence type="predicted"/>
<dbReference type="Pfam" id="PF04168">
    <property type="entry name" value="Alpha-E"/>
    <property type="match status" value="1"/>
</dbReference>
<feature type="domain" description="DUF403" evidence="1">
    <location>
        <begin position="1"/>
        <end position="315"/>
    </location>
</feature>
<dbReference type="InterPro" id="IPR007296">
    <property type="entry name" value="DUF403"/>
</dbReference>
<keyword evidence="3" id="KW-1185">Reference proteome</keyword>
<organism evidence="2 3">
    <name type="scientific">Methylotenera oryzisoli</name>
    <dbReference type="NCBI Taxonomy" id="2080758"/>
    <lineage>
        <taxon>Bacteria</taxon>
        <taxon>Pseudomonadati</taxon>
        <taxon>Pseudomonadota</taxon>
        <taxon>Betaproteobacteria</taxon>
        <taxon>Nitrosomonadales</taxon>
        <taxon>Methylophilaceae</taxon>
        <taxon>Methylotenera</taxon>
    </lineage>
</organism>
<dbReference type="AlphaFoldDB" id="A0A4Y9VTA1"/>
<evidence type="ECO:0000313" key="3">
    <source>
        <dbReference type="Proteomes" id="UP000297706"/>
    </source>
</evidence>
<evidence type="ECO:0000313" key="2">
    <source>
        <dbReference type="EMBL" id="TFW72206.1"/>
    </source>
</evidence>
<name>A0A4Y9VTA1_9PROT</name>
<dbReference type="RefSeq" id="WP_135276748.1">
    <property type="nucleotide sequence ID" value="NZ_PQVH01000006.1"/>
</dbReference>
<reference evidence="2 3" key="1">
    <citation type="submission" date="2018-02" db="EMBL/GenBank/DDBJ databases">
        <title>A novel lanthanide dependent methylotroph, Methylotenera sp. La3113.</title>
        <authorList>
            <person name="Lv H."/>
            <person name="Tani A."/>
        </authorList>
    </citation>
    <scope>NUCLEOTIDE SEQUENCE [LARGE SCALE GENOMIC DNA]</scope>
    <source>
        <strain evidence="2 3">La3113</strain>
    </source>
</reference>
<dbReference type="InterPro" id="IPR051680">
    <property type="entry name" value="ATP-dep_Glu-Cys_Ligase-2"/>
</dbReference>
<evidence type="ECO:0000259" key="1">
    <source>
        <dbReference type="Pfam" id="PF04168"/>
    </source>
</evidence>